<dbReference type="InterPro" id="IPR004101">
    <property type="entry name" value="Mur_ligase_C"/>
</dbReference>
<organism evidence="11 12">
    <name type="scientific">Deinococcus xinjiangensis</name>
    <dbReference type="NCBI Taxonomy" id="457454"/>
    <lineage>
        <taxon>Bacteria</taxon>
        <taxon>Thermotogati</taxon>
        <taxon>Deinococcota</taxon>
        <taxon>Deinococci</taxon>
        <taxon>Deinococcales</taxon>
        <taxon>Deinococcaceae</taxon>
        <taxon>Deinococcus</taxon>
    </lineage>
</organism>
<keyword evidence="3 7" id="KW-0963">Cytoplasm</keyword>
<keyword evidence="4 7" id="KW-0436">Ligase</keyword>
<dbReference type="Pfam" id="PF21799">
    <property type="entry name" value="MurD-like_N"/>
    <property type="match status" value="1"/>
</dbReference>
<dbReference type="EC" id="6.3.2.9" evidence="7 8"/>
<sequence length="476" mass="49565">MASGQAAGGGPDLQKYAATPEKMFYSDGVSVQSGLKLAGKRVLVYGLGRSGRGAARFLAQEGVEAEWLDARPAAEDLALMEELGFAQGNAARPYDVVIAAPGVPIDHPDLLALAERGAEILGEVVLAARARPHLPMVGVTGTAGKGGTTVLIAHLLRQSGLQALEGGNIDPPLLDVVDRAEVAVVELSSFQLERVPRLRLPVAVITNLGVDHLDRHRTVEAYHAAKLNITAGQEAGDVLVLPAGLKVPTRAEVRHFDPHRLVLADGTPVLAVQDLPDGLHPANAAAALLAAEALLRHLGRPVEPELLARGLMTAKPVAGRFETVAQAAGVRFIEDSIATRTIAVQAALERATPPIAWLVGGRDKGAELEPLRQAAAGRVCKVIAFGEDGEKLAQQLGLPFEVVAGADGDSSMQNAAQAGWDALGESGTEGAGSVLLAPIGTSFDQFKDYKARGASFKAAAQALAQRLAAPHTGDKR</sequence>
<comment type="caution">
    <text evidence="7">Lacks conserved residue(s) required for the propagation of feature annotation.</text>
</comment>
<evidence type="ECO:0000256" key="5">
    <source>
        <dbReference type="ARBA" id="ARBA00022741"/>
    </source>
</evidence>
<dbReference type="Pfam" id="PF08245">
    <property type="entry name" value="Mur_ligase_M"/>
    <property type="match status" value="1"/>
</dbReference>
<dbReference type="PANTHER" id="PTHR43692:SF1">
    <property type="entry name" value="UDP-N-ACETYLMURAMOYLALANINE--D-GLUTAMATE LIGASE"/>
    <property type="match status" value="1"/>
</dbReference>
<keyword evidence="7 8" id="KW-0131">Cell cycle</keyword>
<dbReference type="NCBIfam" id="TIGR01087">
    <property type="entry name" value="murD"/>
    <property type="match status" value="1"/>
</dbReference>
<comment type="catalytic activity">
    <reaction evidence="7 8">
        <text>UDP-N-acetyl-alpha-D-muramoyl-L-alanine + D-glutamate + ATP = UDP-N-acetyl-alpha-D-muramoyl-L-alanyl-D-glutamate + ADP + phosphate + H(+)</text>
        <dbReference type="Rhea" id="RHEA:16429"/>
        <dbReference type="ChEBI" id="CHEBI:15378"/>
        <dbReference type="ChEBI" id="CHEBI:29986"/>
        <dbReference type="ChEBI" id="CHEBI:30616"/>
        <dbReference type="ChEBI" id="CHEBI:43474"/>
        <dbReference type="ChEBI" id="CHEBI:83898"/>
        <dbReference type="ChEBI" id="CHEBI:83900"/>
        <dbReference type="ChEBI" id="CHEBI:456216"/>
        <dbReference type="EC" id="6.3.2.9"/>
    </reaction>
</comment>
<evidence type="ECO:0000256" key="3">
    <source>
        <dbReference type="ARBA" id="ARBA00022490"/>
    </source>
</evidence>
<comment type="pathway">
    <text evidence="2 7 8">Cell wall biogenesis; peptidoglycan biosynthesis.</text>
</comment>
<dbReference type="Proteomes" id="UP001458946">
    <property type="component" value="Unassembled WGS sequence"/>
</dbReference>
<protein>
    <recommendedName>
        <fullName evidence="7 8">UDP-N-acetylmuramoylalanine--D-glutamate ligase</fullName>
        <ecNumber evidence="7 8">6.3.2.9</ecNumber>
    </recommendedName>
    <alternativeName>
        <fullName evidence="7">D-glutamic acid-adding enzyme</fullName>
    </alternativeName>
    <alternativeName>
        <fullName evidence="7">UDP-N-acetylmuramoyl-L-alanyl-D-glutamate synthetase</fullName>
    </alternativeName>
</protein>
<name>A0ABP9V8U1_9DEIO</name>
<keyword evidence="12" id="KW-1185">Reference proteome</keyword>
<keyword evidence="7 8" id="KW-0961">Cell wall biogenesis/degradation</keyword>
<reference evidence="11 12" key="1">
    <citation type="submission" date="2024-02" db="EMBL/GenBank/DDBJ databases">
        <title>Deinococcus xinjiangensis NBRC 107630.</title>
        <authorList>
            <person name="Ichikawa N."/>
            <person name="Katano-Makiyama Y."/>
            <person name="Hidaka K."/>
        </authorList>
    </citation>
    <scope>NUCLEOTIDE SEQUENCE [LARGE SCALE GENOMIC DNA]</scope>
    <source>
        <strain evidence="11 12">NBRC 107630</strain>
    </source>
</reference>
<keyword evidence="7 8" id="KW-0132">Cell division</keyword>
<dbReference type="Gene3D" id="3.40.50.720">
    <property type="entry name" value="NAD(P)-binding Rossmann-like Domain"/>
    <property type="match status" value="1"/>
</dbReference>
<feature type="domain" description="Mur ligase central" evidence="10">
    <location>
        <begin position="139"/>
        <end position="243"/>
    </location>
</feature>
<keyword evidence="7 8" id="KW-0573">Peptidoglycan synthesis</keyword>
<evidence type="ECO:0000313" key="12">
    <source>
        <dbReference type="Proteomes" id="UP001458946"/>
    </source>
</evidence>
<dbReference type="InterPro" id="IPR005762">
    <property type="entry name" value="MurD"/>
</dbReference>
<evidence type="ECO:0000256" key="8">
    <source>
        <dbReference type="RuleBase" id="RU003664"/>
    </source>
</evidence>
<evidence type="ECO:0000313" key="11">
    <source>
        <dbReference type="EMBL" id="GAA5501702.1"/>
    </source>
</evidence>
<dbReference type="SUPFAM" id="SSF51984">
    <property type="entry name" value="MurCD N-terminal domain"/>
    <property type="match status" value="1"/>
</dbReference>
<evidence type="ECO:0000256" key="2">
    <source>
        <dbReference type="ARBA" id="ARBA00004752"/>
    </source>
</evidence>
<dbReference type="GO" id="GO:0016874">
    <property type="term" value="F:ligase activity"/>
    <property type="evidence" value="ECO:0007669"/>
    <property type="project" value="UniProtKB-KW"/>
</dbReference>
<keyword evidence="6 7" id="KW-0067">ATP-binding</keyword>
<dbReference type="Gene3D" id="3.90.190.20">
    <property type="entry name" value="Mur ligase, C-terminal domain"/>
    <property type="match status" value="1"/>
</dbReference>
<comment type="subcellular location">
    <subcellularLocation>
        <location evidence="1 7 8">Cytoplasm</location>
    </subcellularLocation>
</comment>
<dbReference type="PANTHER" id="PTHR43692">
    <property type="entry name" value="UDP-N-ACETYLMURAMOYLALANINE--D-GLUTAMATE LIGASE"/>
    <property type="match status" value="1"/>
</dbReference>
<dbReference type="InterPro" id="IPR013221">
    <property type="entry name" value="Mur_ligase_cen"/>
</dbReference>
<comment type="similarity">
    <text evidence="7">Belongs to the MurCDEF family.</text>
</comment>
<evidence type="ECO:0000256" key="7">
    <source>
        <dbReference type="HAMAP-Rule" id="MF_00639"/>
    </source>
</evidence>
<comment type="caution">
    <text evidence="11">The sequence shown here is derived from an EMBL/GenBank/DDBJ whole genome shotgun (WGS) entry which is preliminary data.</text>
</comment>
<dbReference type="SUPFAM" id="SSF53244">
    <property type="entry name" value="MurD-like peptide ligases, peptide-binding domain"/>
    <property type="match status" value="1"/>
</dbReference>
<feature type="domain" description="Mur ligase C-terminal" evidence="9">
    <location>
        <begin position="319"/>
        <end position="397"/>
    </location>
</feature>
<evidence type="ECO:0000259" key="9">
    <source>
        <dbReference type="Pfam" id="PF02875"/>
    </source>
</evidence>
<keyword evidence="5 7" id="KW-0547">Nucleotide-binding</keyword>
<dbReference type="InterPro" id="IPR036615">
    <property type="entry name" value="Mur_ligase_C_dom_sf"/>
</dbReference>
<evidence type="ECO:0000256" key="4">
    <source>
        <dbReference type="ARBA" id="ARBA00022598"/>
    </source>
</evidence>
<dbReference type="Pfam" id="PF02875">
    <property type="entry name" value="Mur_ligase_C"/>
    <property type="match status" value="1"/>
</dbReference>
<dbReference type="InterPro" id="IPR036565">
    <property type="entry name" value="Mur-like_cat_sf"/>
</dbReference>
<dbReference type="SUPFAM" id="SSF53623">
    <property type="entry name" value="MurD-like peptide ligases, catalytic domain"/>
    <property type="match status" value="1"/>
</dbReference>
<gene>
    <name evidence="7 11" type="primary">murD</name>
    <name evidence="11" type="ORF">Dxin01_01441</name>
</gene>
<evidence type="ECO:0000259" key="10">
    <source>
        <dbReference type="Pfam" id="PF08245"/>
    </source>
</evidence>
<dbReference type="EMBL" id="BAABRN010000012">
    <property type="protein sequence ID" value="GAA5501702.1"/>
    <property type="molecule type" value="Genomic_DNA"/>
</dbReference>
<dbReference type="HAMAP" id="MF_00639">
    <property type="entry name" value="MurD"/>
    <property type="match status" value="1"/>
</dbReference>
<proteinExistence type="inferred from homology"/>
<evidence type="ECO:0000256" key="6">
    <source>
        <dbReference type="ARBA" id="ARBA00022840"/>
    </source>
</evidence>
<evidence type="ECO:0000256" key="1">
    <source>
        <dbReference type="ARBA" id="ARBA00004496"/>
    </source>
</evidence>
<keyword evidence="7 8" id="KW-0133">Cell shape</keyword>
<dbReference type="Gene3D" id="3.40.1190.10">
    <property type="entry name" value="Mur-like, catalytic domain"/>
    <property type="match status" value="1"/>
</dbReference>
<accession>A0ABP9V8U1</accession>
<comment type="function">
    <text evidence="7 8">Cell wall formation. Catalyzes the addition of glutamate to the nucleotide precursor UDP-N-acetylmuramoyl-L-alanine (UMA).</text>
</comment>